<sequence length="315" mass="34837">MSEVRPSGTGVKPNGSLDLKQRIKTHYDNVTDKYISAWGQHIHHGYFNDQHEDKSQVQVNLINVLLEISSLGRNSKVLDIGCGVGGTSRFLARELGCAVTGITISSRQVELAQSLTAAEIKSLPSPKSTQTPGAGDFMHYPNAGSARFLELDAGNISSRFDKESFDCVWICEALYHIPDKERVFSDAFSLLAPGGSKLIIADWFKAPDLDSQKEAQYISPIETGMLTQPLHTMNEYVSMAEKAGFTVRQAPKDITQKVSPTWEKIAENPFTTFGIWLLAIWIGRDGIGYVKGMKAMKRGYASGAFKYAIMCFEKR</sequence>
<organism evidence="1 2">
    <name type="scientific">Hypoxylon rubiginosum</name>
    <dbReference type="NCBI Taxonomy" id="110542"/>
    <lineage>
        <taxon>Eukaryota</taxon>
        <taxon>Fungi</taxon>
        <taxon>Dikarya</taxon>
        <taxon>Ascomycota</taxon>
        <taxon>Pezizomycotina</taxon>
        <taxon>Sordariomycetes</taxon>
        <taxon>Xylariomycetidae</taxon>
        <taxon>Xylariales</taxon>
        <taxon>Hypoxylaceae</taxon>
        <taxon>Hypoxylon</taxon>
    </lineage>
</organism>
<keyword evidence="2" id="KW-1185">Reference proteome</keyword>
<evidence type="ECO:0000313" key="1">
    <source>
        <dbReference type="EMBL" id="KAI6087595.1"/>
    </source>
</evidence>
<proteinExistence type="predicted"/>
<gene>
    <name evidence="1" type="ORF">F4821DRAFT_105848</name>
</gene>
<dbReference type="Proteomes" id="UP001497680">
    <property type="component" value="Unassembled WGS sequence"/>
</dbReference>
<evidence type="ECO:0000313" key="2">
    <source>
        <dbReference type="Proteomes" id="UP001497680"/>
    </source>
</evidence>
<dbReference type="EMBL" id="MU394307">
    <property type="protein sequence ID" value="KAI6087595.1"/>
    <property type="molecule type" value="Genomic_DNA"/>
</dbReference>
<keyword evidence="1" id="KW-0489">Methyltransferase</keyword>
<comment type="caution">
    <text evidence="1">The sequence shown here is derived from an EMBL/GenBank/DDBJ whole genome shotgun (WGS) entry which is preliminary data.</text>
</comment>
<accession>A0ACC0D5G8</accession>
<keyword evidence="1" id="KW-0808">Transferase</keyword>
<name>A0ACC0D5G8_9PEZI</name>
<reference evidence="1 2" key="1">
    <citation type="journal article" date="2022" name="New Phytol.">
        <title>Ecological generalism drives hyperdiversity of secondary metabolite gene clusters in xylarialean endophytes.</title>
        <authorList>
            <person name="Franco M.E.E."/>
            <person name="Wisecaver J.H."/>
            <person name="Arnold A.E."/>
            <person name="Ju Y.M."/>
            <person name="Slot J.C."/>
            <person name="Ahrendt S."/>
            <person name="Moore L.P."/>
            <person name="Eastman K.E."/>
            <person name="Scott K."/>
            <person name="Konkel Z."/>
            <person name="Mondo S.J."/>
            <person name="Kuo A."/>
            <person name="Hayes R.D."/>
            <person name="Haridas S."/>
            <person name="Andreopoulos B."/>
            <person name="Riley R."/>
            <person name="LaButti K."/>
            <person name="Pangilinan J."/>
            <person name="Lipzen A."/>
            <person name="Amirebrahimi M."/>
            <person name="Yan J."/>
            <person name="Adam C."/>
            <person name="Keymanesh K."/>
            <person name="Ng V."/>
            <person name="Louie K."/>
            <person name="Northen T."/>
            <person name="Drula E."/>
            <person name="Henrissat B."/>
            <person name="Hsieh H.M."/>
            <person name="Youens-Clark K."/>
            <person name="Lutzoni F."/>
            <person name="Miadlikowska J."/>
            <person name="Eastwood D.C."/>
            <person name="Hamelin R.C."/>
            <person name="Grigoriev I.V."/>
            <person name="U'Ren J.M."/>
        </authorList>
    </citation>
    <scope>NUCLEOTIDE SEQUENCE [LARGE SCALE GENOMIC DNA]</scope>
    <source>
        <strain evidence="1 2">ER1909</strain>
    </source>
</reference>
<protein>
    <submittedName>
        <fullName evidence="1">S-adenosyl-L-methionine-dependent methyltransferase</fullName>
    </submittedName>
</protein>